<dbReference type="Gene3D" id="1.25.40.20">
    <property type="entry name" value="Ankyrin repeat-containing domain"/>
    <property type="match status" value="2"/>
</dbReference>
<feature type="repeat" description="ANK" evidence="3">
    <location>
        <begin position="104"/>
        <end position="136"/>
    </location>
</feature>
<keyword evidence="6" id="KW-1185">Reference proteome</keyword>
<dbReference type="PROSITE" id="PS50088">
    <property type="entry name" value="ANK_REPEAT"/>
    <property type="match status" value="4"/>
</dbReference>
<feature type="repeat" description="ANK" evidence="3">
    <location>
        <begin position="511"/>
        <end position="543"/>
    </location>
</feature>
<proteinExistence type="predicted"/>
<dbReference type="InterPro" id="IPR001810">
    <property type="entry name" value="F-box_dom"/>
</dbReference>
<organism evidence="5 6">
    <name type="scientific">Penicillium malachiteum</name>
    <dbReference type="NCBI Taxonomy" id="1324776"/>
    <lineage>
        <taxon>Eukaryota</taxon>
        <taxon>Fungi</taxon>
        <taxon>Dikarya</taxon>
        <taxon>Ascomycota</taxon>
        <taxon>Pezizomycotina</taxon>
        <taxon>Eurotiomycetes</taxon>
        <taxon>Eurotiomycetidae</taxon>
        <taxon>Eurotiales</taxon>
        <taxon>Aspergillaceae</taxon>
        <taxon>Penicillium</taxon>
    </lineage>
</organism>
<dbReference type="InterPro" id="IPR002110">
    <property type="entry name" value="Ankyrin_rpt"/>
</dbReference>
<dbReference type="PROSITE" id="PS50297">
    <property type="entry name" value="ANK_REP_REGION"/>
    <property type="match status" value="3"/>
</dbReference>
<dbReference type="PANTHER" id="PTHR24198:SF165">
    <property type="entry name" value="ANKYRIN REPEAT-CONTAINING PROTEIN-RELATED"/>
    <property type="match status" value="1"/>
</dbReference>
<evidence type="ECO:0000256" key="1">
    <source>
        <dbReference type="ARBA" id="ARBA00022737"/>
    </source>
</evidence>
<comment type="caution">
    <text evidence="5">The sequence shown here is derived from an EMBL/GenBank/DDBJ whole genome shotgun (WGS) entry which is preliminary data.</text>
</comment>
<evidence type="ECO:0000313" key="5">
    <source>
        <dbReference type="EMBL" id="KAJ5699161.1"/>
    </source>
</evidence>
<evidence type="ECO:0000259" key="4">
    <source>
        <dbReference type="PROSITE" id="PS50181"/>
    </source>
</evidence>
<dbReference type="InterPro" id="IPR036770">
    <property type="entry name" value="Ankyrin_rpt-contain_sf"/>
</dbReference>
<dbReference type="SUPFAM" id="SSF48403">
    <property type="entry name" value="Ankyrin repeat"/>
    <property type="match status" value="3"/>
</dbReference>
<reference evidence="5" key="1">
    <citation type="journal article" date="2023" name="IMA Fungus">
        <title>Comparative genomic study of the Penicillium genus elucidates a diverse pangenome and 15 lateral gene transfer events.</title>
        <authorList>
            <person name="Petersen C."/>
            <person name="Sorensen T."/>
            <person name="Nielsen M.R."/>
            <person name="Sondergaard T.E."/>
            <person name="Sorensen J.L."/>
            <person name="Fitzpatrick D.A."/>
            <person name="Frisvad J.C."/>
            <person name="Nielsen K.L."/>
        </authorList>
    </citation>
    <scope>NUCLEOTIDE SEQUENCE</scope>
    <source>
        <strain evidence="5">IBT 17514</strain>
    </source>
</reference>
<keyword evidence="2 3" id="KW-0040">ANK repeat</keyword>
<evidence type="ECO:0000256" key="2">
    <source>
        <dbReference type="ARBA" id="ARBA00023043"/>
    </source>
</evidence>
<evidence type="ECO:0000256" key="3">
    <source>
        <dbReference type="PROSITE-ProRule" id="PRU00023"/>
    </source>
</evidence>
<evidence type="ECO:0000313" key="6">
    <source>
        <dbReference type="Proteomes" id="UP001215712"/>
    </source>
</evidence>
<dbReference type="Proteomes" id="UP001215712">
    <property type="component" value="Unassembled WGS sequence"/>
</dbReference>
<protein>
    <recommendedName>
        <fullName evidence="4">F-box domain-containing protein</fullName>
    </recommendedName>
</protein>
<name>A0AAD6H9T3_9EURO</name>
<sequence length="681" mass="76260">MSLNDLPNELIYLIANNLEYVSNINALAQTSRRFCYLLDETLYGKQPWSIAGPALQWAAERGDVSKARRLLDHGAHPDLLTDIDVDGLQTLAVLDERYAPKDFQNRPPLSTAALHGHVEVANLLLEKGADLERRDLSAKWTPLTWAIEGQHTSMVKTLISHGATATIESITLAIEKKNVELARLLLEANPELLHGEPYPRTTLLTKAAEEERNLEMIKFLIAQGLSPITGDRLQFSTLSQAACCGDLEVIQYILSQGFAPDAFAQTQDDMRLWPIQWAAIAGHAEVVKFLLERIDSKGRDYVSYLRLLASAAAVGLEESVQELIEVGGYNKTKLNGKNLPIHACFHPLDIAVQRGHTGVVRILLDHGADPTMGDQGRRNTPLFVAIKKGHLDVVRVLLDRGANVPRVEQYQDESLLAHAQPFPAIFKLLLDRGANAHHSAWNPNELSIPMMAAMQGGNMTQIDMLRKHGVHLQPEICPDSLLRAVQGGLPMMKLWAERYRLPRGGRLKAETTSAAFHLAISLGDLEVVQYFFELGYKLSIEDRHQLPAIIGRMKSLNALPGVLEVLSKHGLDLERLSGSWIAISDDTESKLRVLQFLLDKGVDPLPMSVWGYDTLQWVIHCHFEHIFLPILLNAINSRATILDEIHQNMVRVEKDFSLRKSPVAVRLWRNFYWRSKYPVPV</sequence>
<reference evidence="5" key="2">
    <citation type="submission" date="2023-01" db="EMBL/GenBank/DDBJ databases">
        <authorList>
            <person name="Petersen C."/>
        </authorList>
    </citation>
    <scope>NUCLEOTIDE SEQUENCE</scope>
    <source>
        <strain evidence="5">IBT 17514</strain>
    </source>
</reference>
<dbReference type="PROSITE" id="PS50181">
    <property type="entry name" value="FBOX"/>
    <property type="match status" value="1"/>
</dbReference>
<dbReference type="Pfam" id="PF12796">
    <property type="entry name" value="Ank_2"/>
    <property type="match status" value="3"/>
</dbReference>
<gene>
    <name evidence="5" type="ORF">N7493_012069</name>
</gene>
<dbReference type="PANTHER" id="PTHR24198">
    <property type="entry name" value="ANKYRIN REPEAT AND PROTEIN KINASE DOMAIN-CONTAINING PROTEIN"/>
    <property type="match status" value="1"/>
</dbReference>
<dbReference type="AlphaFoldDB" id="A0AAD6H9T3"/>
<keyword evidence="1" id="KW-0677">Repeat</keyword>
<dbReference type="SMART" id="SM00248">
    <property type="entry name" value="ANK"/>
    <property type="match status" value="10"/>
</dbReference>
<feature type="domain" description="F-box" evidence="4">
    <location>
        <begin position="1"/>
        <end position="51"/>
    </location>
</feature>
<dbReference type="EMBL" id="JAQJAN010000025">
    <property type="protein sequence ID" value="KAJ5699161.1"/>
    <property type="molecule type" value="Genomic_DNA"/>
</dbReference>
<accession>A0AAD6H9T3</accession>
<feature type="repeat" description="ANK" evidence="3">
    <location>
        <begin position="377"/>
        <end position="409"/>
    </location>
</feature>
<feature type="repeat" description="ANK" evidence="3">
    <location>
        <begin position="347"/>
        <end position="375"/>
    </location>
</feature>